<name>A0ABP9BQG1_9MICC</name>
<evidence type="ECO:0000256" key="6">
    <source>
        <dbReference type="ARBA" id="ARBA00023125"/>
    </source>
</evidence>
<evidence type="ECO:0000256" key="9">
    <source>
        <dbReference type="SAM" id="MobiDB-lite"/>
    </source>
</evidence>
<evidence type="ECO:0000259" key="10">
    <source>
        <dbReference type="PROSITE" id="PS51192"/>
    </source>
</evidence>
<dbReference type="InterPro" id="IPR001650">
    <property type="entry name" value="Helicase_C-like"/>
</dbReference>
<evidence type="ECO:0000256" key="4">
    <source>
        <dbReference type="ARBA" id="ARBA00022806"/>
    </source>
</evidence>
<keyword evidence="7" id="KW-0234">DNA repair</keyword>
<feature type="region of interest" description="Disordered" evidence="9">
    <location>
        <begin position="1221"/>
        <end position="1245"/>
    </location>
</feature>
<dbReference type="Proteomes" id="UP001500187">
    <property type="component" value="Unassembled WGS sequence"/>
</dbReference>
<evidence type="ECO:0000256" key="1">
    <source>
        <dbReference type="ARBA" id="ARBA00022741"/>
    </source>
</evidence>
<feature type="domain" description="Helicase C-terminal" evidence="11">
    <location>
        <begin position="473"/>
        <end position="719"/>
    </location>
</feature>
<dbReference type="Gene3D" id="3.40.50.300">
    <property type="entry name" value="P-loop containing nucleotide triphosphate hydrolases"/>
    <property type="match status" value="2"/>
</dbReference>
<evidence type="ECO:0000256" key="2">
    <source>
        <dbReference type="ARBA" id="ARBA00022763"/>
    </source>
</evidence>
<dbReference type="InterPro" id="IPR045628">
    <property type="entry name" value="Lhr_WH_dom"/>
</dbReference>
<dbReference type="SUPFAM" id="SSF52540">
    <property type="entry name" value="P-loop containing nucleoside triphosphate hydrolases"/>
    <property type="match status" value="1"/>
</dbReference>
<keyword evidence="4" id="KW-0347">Helicase</keyword>
<feature type="compositionally biased region" description="Polar residues" evidence="9">
    <location>
        <begin position="291"/>
        <end position="305"/>
    </location>
</feature>
<dbReference type="InterPro" id="IPR052511">
    <property type="entry name" value="ATP-dep_Helicase"/>
</dbReference>
<feature type="domain" description="Helicase ATP-binding" evidence="10">
    <location>
        <begin position="36"/>
        <end position="244"/>
    </location>
</feature>
<dbReference type="InterPro" id="IPR055368">
    <property type="entry name" value="WH3_Lhr"/>
</dbReference>
<dbReference type="Pfam" id="PF23235">
    <property type="entry name" value="WHD_3rd_Lhr"/>
    <property type="match status" value="1"/>
</dbReference>
<dbReference type="InterPro" id="IPR055367">
    <property type="entry name" value="WH4_Lhr"/>
</dbReference>
<dbReference type="PANTHER" id="PTHR47962:SF5">
    <property type="entry name" value="ATP-DEPENDENT HELICASE LHR-RELATED"/>
    <property type="match status" value="1"/>
</dbReference>
<evidence type="ECO:0000256" key="8">
    <source>
        <dbReference type="ARBA" id="ARBA00023235"/>
    </source>
</evidence>
<dbReference type="SMART" id="SM00487">
    <property type="entry name" value="DEXDc"/>
    <property type="match status" value="1"/>
</dbReference>
<dbReference type="RefSeq" id="WP_345446770.1">
    <property type="nucleotide sequence ID" value="NZ_BAABKP010000004.1"/>
</dbReference>
<dbReference type="Pfam" id="PF23234">
    <property type="entry name" value="WHD_4th_Lhr"/>
    <property type="match status" value="1"/>
</dbReference>
<dbReference type="Pfam" id="PF19306">
    <property type="entry name" value="WHD_Lhr"/>
    <property type="match status" value="1"/>
</dbReference>
<feature type="compositionally biased region" description="Low complexity" evidence="9">
    <location>
        <begin position="1225"/>
        <end position="1237"/>
    </location>
</feature>
<feature type="region of interest" description="Disordered" evidence="9">
    <location>
        <begin position="1791"/>
        <end position="1810"/>
    </location>
</feature>
<feature type="region of interest" description="Disordered" evidence="9">
    <location>
        <begin position="275"/>
        <end position="307"/>
    </location>
</feature>
<evidence type="ECO:0000256" key="5">
    <source>
        <dbReference type="ARBA" id="ARBA00022840"/>
    </source>
</evidence>
<feature type="region of interest" description="Disordered" evidence="9">
    <location>
        <begin position="581"/>
        <end position="605"/>
    </location>
</feature>
<dbReference type="Pfam" id="PF00271">
    <property type="entry name" value="Helicase_C"/>
    <property type="match status" value="1"/>
</dbReference>
<dbReference type="InterPro" id="IPR011545">
    <property type="entry name" value="DEAD/DEAH_box_helicase_dom"/>
</dbReference>
<dbReference type="PANTHER" id="PTHR47962">
    <property type="entry name" value="ATP-DEPENDENT HELICASE LHR-RELATED-RELATED"/>
    <property type="match status" value="1"/>
</dbReference>
<evidence type="ECO:0000256" key="7">
    <source>
        <dbReference type="ARBA" id="ARBA00023204"/>
    </source>
</evidence>
<reference evidence="13" key="1">
    <citation type="journal article" date="2019" name="Int. J. Syst. Evol. Microbiol.">
        <title>The Global Catalogue of Microorganisms (GCM) 10K type strain sequencing project: providing services to taxonomists for standard genome sequencing and annotation.</title>
        <authorList>
            <consortium name="The Broad Institute Genomics Platform"/>
            <consortium name="The Broad Institute Genome Sequencing Center for Infectious Disease"/>
            <person name="Wu L."/>
            <person name="Ma J."/>
        </authorList>
    </citation>
    <scope>NUCLEOTIDE SEQUENCE [LARGE SCALE GENOMIC DNA]</scope>
    <source>
        <strain evidence="13">JCM 18541</strain>
    </source>
</reference>
<protein>
    <recommendedName>
        <fullName evidence="14">ATP-dependent helicase</fullName>
    </recommendedName>
</protein>
<sequence length="1923" mass="203534">MTADQPHEALAHFSAPTRTWFAGAFSAPTAAQAGAWKAISAGQHALIVAPTGSGKTLSAFLWALDRLHFENDARAETGSAGQGSGGAASAPVGGTRVLYISPLKALGVDVERNLRAPLIGIAQTAKSLGVQPPEVRVGVRSGDTPPKERRALISSPPDILITTPESLFLMLTSKARSTLTGVHTVIIDEVHAVAGTKRGAHLAVTLERLNQILPAPAQRIGLSATVEPVETVARFLGGSAPVEAVRPPSEKKWELTVSVPVPDMTALGGPNAGGFINNSSASNTAGAAGTDTPTKPSFVDQLNQRTQKRVRDYEAAIPTYDDGAVHTDSLAQESDPATGAGLAESLPQGITLADALGIRPVTGPAVGKGAGSSPAEPGAGDGFFDDFPQPPRTAASSSHDAERALFDAVGVFPGEEELDTDVHSAGPKLTDSDFTQPASGTLPAGFNIEEVESSPPAEQPRDNSGYQASIWPHVEERIVDLVEANRSTIVFANSRGLAEKLTARLNEIYIGRLEARGQLGEVTGNARTGALNYTTVSGADSGSGSEQTNAQGQPESVSAILARALAQGAPARLETNDSRLAGASPSVQRPPAQMAGASGTATGAPPVLARAHHGSVSKDQRTLIEEALKSGQLRCVVATSSLELGIDMGKVDLVVQVESPHSMASGLQRVGRAGHSVGETSRGYLYPKHRGDLLNATVTVQRMLGGHIEPLSIPTNPLDILAQQTVAACALGPISVEAWFEALRATAPFASLPRAAFEATLDLLAGKYPSDEFAELRPRVVWDRDAGTIEGRPGAQRLAVTSGGTIPDRGLFPVFIAGAEDSKAPKRVGELDEEMVYESRAGDVIALGASSWRIEDISHDRVTVTPAPGVPGRLPFWHGDSPGRPVDLGRALGTFTRELAAEIKTAPDAASTRLRETGLDAWAADNLMAYIREQVEAAGDVPSEQHLVLERFRDELGDWRVVLHSPLGMPVHSPWALAVGVRAEERYGVNASAMAADDGIVLRIPAMEAEPPGADLFLFDPQELEDLVTERVGNSALFASRFRENAARALLLPRKDPGRRTPLWQQRQRSAQLLDVARKYPSFPLLLETARECLQDVYDLPALLDLHRSIESKKVKVSEIETENPTPFARTLLFGYVAQFLYDGDSPLAERRAAALALDPALLAELLGKDELRELLDVDVIRSTEERLQRTAAGYRLRGVEGTADLLRLLGPLSAEDAAARLRQPEAASSPTPASETASDDASAESTVTLETARGFLEDLVAANRAFRFRLREREVYAAVEDAARLRDALGVPLPIGVPLAFLEQVENPLTDLVARYARTHAPFTATQVAHTLGLGVSVVDSALRALAADRRVISGEFLPDELRGELASARTGTAETSGNEWVDSGVLRTLRARSLAALRADVEPVTGDIYARFLPAWQHVGEWEITETTAAPGTFGATSGARVRRDEKAMLSGYDGLLTVVDQLAGVRLPASALEALVLRARISDYTPALLDKAMSAGDIIWSGDGALAGDDGWISLHLGETAALTLPTEAERAEALAALDPLEQTVYALLSGGLFFHQIQAQLTALATASGETPPPDKEISAALWNLVWAGLATNDTFAPVRAMLAGGSSAHKLSKPAPRARSVGMRRGASRLSGARFGVATGTRPTAAPATAPVDAGRWSRLETEDLDSTVAAHARAELLMDRYGVLTRGAVAVEDVPGGFAGIYRVLSVAEEKGLARRGYFIEQLGAAQFASASTVDRLREYDRDGEVTTDTDQAENSASPVYTPVRRTKRRTVLLAATDPANPYGSTLDWPAATPWDSERTPVKHRPGRKAGACVVLVDGQLALYLERGAKTVLPFTDSPAIIAAAAPLLGELVRAGAADKIALETAGGMDILDSPASLPGAEAPQGELVEHPVITLRTALLAAGFYPTPRGLRMRRD</sequence>
<keyword evidence="5" id="KW-0067">ATP-binding</keyword>
<feature type="compositionally biased region" description="Low complexity" evidence="9">
    <location>
        <begin position="277"/>
        <end position="290"/>
    </location>
</feature>
<evidence type="ECO:0000313" key="12">
    <source>
        <dbReference type="EMBL" id="GAA4798960.1"/>
    </source>
</evidence>
<accession>A0ABP9BQG1</accession>
<evidence type="ECO:0008006" key="14">
    <source>
        <dbReference type="Google" id="ProtNLM"/>
    </source>
</evidence>
<feature type="region of interest" description="Disordered" evidence="9">
    <location>
        <begin position="364"/>
        <end position="400"/>
    </location>
</feature>
<evidence type="ECO:0000313" key="13">
    <source>
        <dbReference type="Proteomes" id="UP001500187"/>
    </source>
</evidence>
<proteinExistence type="predicted"/>
<keyword evidence="1" id="KW-0547">Nucleotide-binding</keyword>
<feature type="compositionally biased region" description="Low complexity" evidence="9">
    <location>
        <begin position="595"/>
        <end position="604"/>
    </location>
</feature>
<organism evidence="12 13">
    <name type="scientific">Rothia endophytica</name>
    <dbReference type="NCBI Taxonomy" id="1324766"/>
    <lineage>
        <taxon>Bacteria</taxon>
        <taxon>Bacillati</taxon>
        <taxon>Actinomycetota</taxon>
        <taxon>Actinomycetes</taxon>
        <taxon>Micrococcales</taxon>
        <taxon>Micrococcaceae</taxon>
        <taxon>Rothia</taxon>
    </lineage>
</organism>
<dbReference type="Pfam" id="PF08494">
    <property type="entry name" value="DEAD_assoc"/>
    <property type="match status" value="1"/>
</dbReference>
<keyword evidence="3" id="KW-0378">Hydrolase</keyword>
<dbReference type="Pfam" id="PF00270">
    <property type="entry name" value="DEAD"/>
    <property type="match status" value="1"/>
</dbReference>
<dbReference type="EMBL" id="BAABKP010000004">
    <property type="protein sequence ID" value="GAA4798960.1"/>
    <property type="molecule type" value="Genomic_DNA"/>
</dbReference>
<keyword evidence="13" id="KW-1185">Reference proteome</keyword>
<dbReference type="PROSITE" id="PS51194">
    <property type="entry name" value="HELICASE_CTER"/>
    <property type="match status" value="1"/>
</dbReference>
<dbReference type="Pfam" id="PF23236">
    <property type="entry name" value="WHD_2nd_Lhr"/>
    <property type="match status" value="1"/>
</dbReference>
<evidence type="ECO:0000256" key="3">
    <source>
        <dbReference type="ARBA" id="ARBA00022801"/>
    </source>
</evidence>
<dbReference type="InterPro" id="IPR027417">
    <property type="entry name" value="P-loop_NTPase"/>
</dbReference>
<keyword evidence="2" id="KW-0227">DNA damage</keyword>
<dbReference type="InterPro" id="IPR014001">
    <property type="entry name" value="Helicase_ATP-bd"/>
</dbReference>
<dbReference type="InterPro" id="IPR013701">
    <property type="entry name" value="Lhr-like_DEAD/DEAH_assoc"/>
</dbReference>
<keyword evidence="6" id="KW-0238">DNA-binding</keyword>
<keyword evidence="8" id="KW-0413">Isomerase</keyword>
<dbReference type="PROSITE" id="PS51192">
    <property type="entry name" value="HELICASE_ATP_BIND_1"/>
    <property type="match status" value="1"/>
</dbReference>
<comment type="caution">
    <text evidence="12">The sequence shown here is derived from an EMBL/GenBank/DDBJ whole genome shotgun (WGS) entry which is preliminary data.</text>
</comment>
<gene>
    <name evidence="12" type="ORF">GCM10023352_18510</name>
</gene>
<feature type="region of interest" description="Disordered" evidence="9">
    <location>
        <begin position="418"/>
        <end position="443"/>
    </location>
</feature>
<dbReference type="InterPro" id="IPR055369">
    <property type="entry name" value="WH2_Lhr"/>
</dbReference>
<dbReference type="SMART" id="SM00490">
    <property type="entry name" value="HELICc"/>
    <property type="match status" value="1"/>
</dbReference>
<evidence type="ECO:0000259" key="11">
    <source>
        <dbReference type="PROSITE" id="PS51194"/>
    </source>
</evidence>